<evidence type="ECO:0000259" key="4">
    <source>
        <dbReference type="Pfam" id="PF21467"/>
    </source>
</evidence>
<dbReference type="InterPro" id="IPR048913">
    <property type="entry name" value="BetaGal_gal-bd"/>
</dbReference>
<protein>
    <recommendedName>
        <fullName evidence="7">Beta-galactosidase</fullName>
    </recommendedName>
</protein>
<keyword evidence="1" id="KW-0378">Hydrolase</keyword>
<proteinExistence type="predicted"/>
<feature type="domain" description="Beta-galactosidase galactose-binding" evidence="4">
    <location>
        <begin position="173"/>
        <end position="231"/>
    </location>
</feature>
<name>A0ABW5KNB9_9SPHI</name>
<organism evidence="5 6">
    <name type="scientific">Sphingobacterium suaedae</name>
    <dbReference type="NCBI Taxonomy" id="1686402"/>
    <lineage>
        <taxon>Bacteria</taxon>
        <taxon>Pseudomonadati</taxon>
        <taxon>Bacteroidota</taxon>
        <taxon>Sphingobacteriia</taxon>
        <taxon>Sphingobacteriales</taxon>
        <taxon>Sphingobacteriaceae</taxon>
        <taxon>Sphingobacterium</taxon>
    </lineage>
</organism>
<evidence type="ECO:0000313" key="5">
    <source>
        <dbReference type="EMBL" id="MFD2549380.1"/>
    </source>
</evidence>
<dbReference type="Pfam" id="PF21317">
    <property type="entry name" value="BetaGal_ABD_1"/>
    <property type="match status" value="1"/>
</dbReference>
<reference evidence="6" key="1">
    <citation type="journal article" date="2019" name="Int. J. Syst. Evol. Microbiol.">
        <title>The Global Catalogue of Microorganisms (GCM) 10K type strain sequencing project: providing services to taxonomists for standard genome sequencing and annotation.</title>
        <authorList>
            <consortium name="The Broad Institute Genomics Platform"/>
            <consortium name="The Broad Institute Genome Sequencing Center for Infectious Disease"/>
            <person name="Wu L."/>
            <person name="Ma J."/>
        </authorList>
    </citation>
    <scope>NUCLEOTIDE SEQUENCE [LARGE SCALE GENOMIC DNA]</scope>
    <source>
        <strain evidence="6">KCTC 42662</strain>
    </source>
</reference>
<dbReference type="RefSeq" id="WP_380905697.1">
    <property type="nucleotide sequence ID" value="NZ_JBHUEG010000012.1"/>
</dbReference>
<sequence length="255" mass="28444">MLKIMMSMLILGAGLHSMGQEITFDKSASLEQVYMDTVADEALLPMNDVGMETGYLLYQTSFEVAAAQANLILEHVRDYAAVYVDGKLQGTLTDARKSLVLNKLNGIHQLQIYVENIGRITYGPEILDNAKGLFGEARLDGAALTDWVMIPLAIKKENLGDLRFDQDAKAAAPRFFKGSFSLQAVQDTYLDISGWGMGEVWINNSYLGTYWEQEKQQSLHIAAEDLVKGENVLIVFELKDHPERTMKLAKDAVFK</sequence>
<evidence type="ECO:0008006" key="7">
    <source>
        <dbReference type="Google" id="ProtNLM"/>
    </source>
</evidence>
<keyword evidence="6" id="KW-1185">Reference proteome</keyword>
<dbReference type="Gene3D" id="2.60.120.260">
    <property type="entry name" value="Galactose-binding domain-like"/>
    <property type="match status" value="2"/>
</dbReference>
<dbReference type="InterPro" id="IPR048912">
    <property type="entry name" value="BetaGal1-like_ABD1"/>
</dbReference>
<feature type="domain" description="Beta-galactosidase 1-like first all-beta" evidence="3">
    <location>
        <begin position="46"/>
        <end position="152"/>
    </location>
</feature>
<dbReference type="InterPro" id="IPR001944">
    <property type="entry name" value="Glycoside_Hdrlase_35"/>
</dbReference>
<keyword evidence="2" id="KW-0326">Glycosidase</keyword>
<evidence type="ECO:0000256" key="2">
    <source>
        <dbReference type="ARBA" id="ARBA00023295"/>
    </source>
</evidence>
<evidence type="ECO:0000259" key="3">
    <source>
        <dbReference type="Pfam" id="PF21317"/>
    </source>
</evidence>
<accession>A0ABW5KNB9</accession>
<dbReference type="Pfam" id="PF21467">
    <property type="entry name" value="BetaGal_gal-bd"/>
    <property type="match status" value="1"/>
</dbReference>
<dbReference type="SUPFAM" id="SSF49785">
    <property type="entry name" value="Galactose-binding domain-like"/>
    <property type="match status" value="1"/>
</dbReference>
<evidence type="ECO:0000313" key="6">
    <source>
        <dbReference type="Proteomes" id="UP001597545"/>
    </source>
</evidence>
<gene>
    <name evidence="5" type="ORF">ACFSR5_17160</name>
</gene>
<dbReference type="EMBL" id="JBHULR010000015">
    <property type="protein sequence ID" value="MFD2549380.1"/>
    <property type="molecule type" value="Genomic_DNA"/>
</dbReference>
<evidence type="ECO:0000256" key="1">
    <source>
        <dbReference type="ARBA" id="ARBA00022801"/>
    </source>
</evidence>
<dbReference type="InterPro" id="IPR008979">
    <property type="entry name" value="Galactose-bd-like_sf"/>
</dbReference>
<dbReference type="PANTHER" id="PTHR23421">
    <property type="entry name" value="BETA-GALACTOSIDASE RELATED"/>
    <property type="match status" value="1"/>
</dbReference>
<comment type="caution">
    <text evidence="5">The sequence shown here is derived from an EMBL/GenBank/DDBJ whole genome shotgun (WGS) entry which is preliminary data.</text>
</comment>
<dbReference type="Proteomes" id="UP001597545">
    <property type="component" value="Unassembled WGS sequence"/>
</dbReference>